<protein>
    <submittedName>
        <fullName evidence="6">RING-type domain-containing protein</fullName>
    </submittedName>
</protein>
<dbReference type="Pfam" id="PF13920">
    <property type="entry name" value="zf-C3HC4_3"/>
    <property type="match status" value="1"/>
</dbReference>
<proteinExistence type="predicted"/>
<evidence type="ECO:0000256" key="2">
    <source>
        <dbReference type="ARBA" id="ARBA00022833"/>
    </source>
</evidence>
<dbReference type="InterPro" id="IPR013083">
    <property type="entry name" value="Znf_RING/FYVE/PHD"/>
</dbReference>
<accession>A0A914X0N4</accession>
<feature type="domain" description="RING-type" evidence="4">
    <location>
        <begin position="91"/>
        <end position="127"/>
    </location>
</feature>
<evidence type="ECO:0000313" key="6">
    <source>
        <dbReference type="WBParaSite" id="PSAMB.scaffold5532size11473.g26845.t1"/>
    </source>
</evidence>
<evidence type="ECO:0000259" key="4">
    <source>
        <dbReference type="PROSITE" id="PS50089"/>
    </source>
</evidence>
<evidence type="ECO:0000256" key="3">
    <source>
        <dbReference type="PROSITE-ProRule" id="PRU00175"/>
    </source>
</evidence>
<keyword evidence="2" id="KW-0862">Zinc</keyword>
<dbReference type="Gene3D" id="3.30.40.10">
    <property type="entry name" value="Zinc/RING finger domain, C3HC4 (zinc finger)"/>
    <property type="match status" value="1"/>
</dbReference>
<dbReference type="SMART" id="SM00184">
    <property type="entry name" value="RING"/>
    <property type="match status" value="1"/>
</dbReference>
<keyword evidence="1 3" id="KW-0479">Metal-binding</keyword>
<name>A0A914X0N4_9BILA</name>
<keyword evidence="5" id="KW-1185">Reference proteome</keyword>
<dbReference type="AlphaFoldDB" id="A0A914X0N4"/>
<dbReference type="InterPro" id="IPR001841">
    <property type="entry name" value="Znf_RING"/>
</dbReference>
<dbReference type="PANTHER" id="PTHR14879">
    <property type="entry name" value="CASPASE REGULATOR, RING FINGER DOMAIN-CONTAINING"/>
    <property type="match status" value="1"/>
</dbReference>
<dbReference type="PROSITE" id="PS50089">
    <property type="entry name" value="ZF_RING_2"/>
    <property type="match status" value="1"/>
</dbReference>
<dbReference type="WBParaSite" id="PSAMB.scaffold5532size11473.g26845.t1">
    <property type="protein sequence ID" value="PSAMB.scaffold5532size11473.g26845.t1"/>
    <property type="gene ID" value="PSAMB.scaffold5532size11473.g26845"/>
</dbReference>
<dbReference type="InterPro" id="IPR051728">
    <property type="entry name" value="RING-FYVE_E3_ubiquitin-ligase"/>
</dbReference>
<evidence type="ECO:0000256" key="1">
    <source>
        <dbReference type="ARBA" id="ARBA00022771"/>
    </source>
</evidence>
<evidence type="ECO:0000313" key="5">
    <source>
        <dbReference type="Proteomes" id="UP000887566"/>
    </source>
</evidence>
<organism evidence="5 6">
    <name type="scientific">Plectus sambesii</name>
    <dbReference type="NCBI Taxonomy" id="2011161"/>
    <lineage>
        <taxon>Eukaryota</taxon>
        <taxon>Metazoa</taxon>
        <taxon>Ecdysozoa</taxon>
        <taxon>Nematoda</taxon>
        <taxon>Chromadorea</taxon>
        <taxon>Plectida</taxon>
        <taxon>Plectina</taxon>
        <taxon>Plectoidea</taxon>
        <taxon>Plectidae</taxon>
        <taxon>Plectus</taxon>
    </lineage>
</organism>
<dbReference type="PANTHER" id="PTHR14879:SF5">
    <property type="entry name" value="RING-TYPE DOMAIN-CONTAINING PROTEIN"/>
    <property type="match status" value="1"/>
</dbReference>
<dbReference type="GO" id="GO:0008270">
    <property type="term" value="F:zinc ion binding"/>
    <property type="evidence" value="ECO:0007669"/>
    <property type="project" value="UniProtKB-KW"/>
</dbReference>
<reference evidence="6" key="1">
    <citation type="submission" date="2022-11" db="UniProtKB">
        <authorList>
            <consortium name="WormBaseParasite"/>
        </authorList>
    </citation>
    <scope>IDENTIFICATION</scope>
</reference>
<keyword evidence="1 3" id="KW-0863">Zinc-finger</keyword>
<dbReference type="SUPFAM" id="SSF57850">
    <property type="entry name" value="RING/U-box"/>
    <property type="match status" value="1"/>
</dbReference>
<dbReference type="Proteomes" id="UP000887566">
    <property type="component" value="Unplaced"/>
</dbReference>
<sequence>MGFSEPSLYRLIEKHEFKPFDSIDDMITALDAMTVAEEREEVYGNFVPPPKNISQTAPWLVSDSESTLKPSPVTLCASTKRLSADVPETKCIICWDAPSSVLILPCKHFSFCGTCAKEITTTCPKCKGKVASKIENIFVG</sequence>